<feature type="binding site" evidence="13">
    <location>
        <position position="120"/>
    </location>
    <ligand>
        <name>substrate</name>
    </ligand>
</feature>
<evidence type="ECO:0000256" key="15">
    <source>
        <dbReference type="PIRSR" id="PIRSR000724-2"/>
    </source>
</evidence>
<organism evidence="17 18">
    <name type="scientific">Candidatus Undinarchaeum marinum</name>
    <dbReference type="NCBI Taxonomy" id="2756141"/>
    <lineage>
        <taxon>Archaea</taxon>
        <taxon>Candidatus Undinarchaeota</taxon>
        <taxon>Candidatus Undinarchaeia</taxon>
        <taxon>Candidatus Undinarchaeales</taxon>
        <taxon>Candidatus Undinarchaeaceae</taxon>
        <taxon>Candidatus Undinarchaeum</taxon>
    </lineage>
</organism>
<dbReference type="InterPro" id="IPR036043">
    <property type="entry name" value="Phosphoglycerate_kinase_sf"/>
</dbReference>
<feature type="binding site" evidence="14">
    <location>
        <position position="120"/>
    </location>
    <ligand>
        <name>(2R)-3-phosphoglycerate</name>
        <dbReference type="ChEBI" id="CHEBI:58272"/>
    </ligand>
</feature>
<dbReference type="SUPFAM" id="SSF53748">
    <property type="entry name" value="Phosphoglycerate kinase"/>
    <property type="match status" value="1"/>
</dbReference>
<dbReference type="GO" id="GO:0006094">
    <property type="term" value="P:gluconeogenesis"/>
    <property type="evidence" value="ECO:0007669"/>
    <property type="project" value="TreeGrafter"/>
</dbReference>
<feature type="binding site" evidence="13">
    <location>
        <position position="160"/>
    </location>
    <ligand>
        <name>substrate</name>
    </ligand>
</feature>
<evidence type="ECO:0000313" key="18">
    <source>
        <dbReference type="Proteomes" id="UP000604391"/>
    </source>
</evidence>
<dbReference type="FunFam" id="3.40.50.1260:FF:000006">
    <property type="entry name" value="Phosphoglycerate kinase"/>
    <property type="match status" value="1"/>
</dbReference>
<keyword evidence="11 13" id="KW-0067">ATP-binding</keyword>
<dbReference type="InterPro" id="IPR015824">
    <property type="entry name" value="Phosphoglycerate_kinase_N"/>
</dbReference>
<dbReference type="GO" id="GO:0005524">
    <property type="term" value="F:ATP binding"/>
    <property type="evidence" value="ECO:0007669"/>
    <property type="project" value="UniProtKB-KW"/>
</dbReference>
<dbReference type="AlphaFoldDB" id="A0A832XIM7"/>
<name>A0A832XIM7_9ARCH</name>
<dbReference type="UniPathway" id="UPA00109">
    <property type="reaction ID" value="UER00185"/>
</dbReference>
<comment type="catalytic activity">
    <reaction evidence="1 13 16">
        <text>(2R)-3-phosphoglycerate + ATP = (2R)-3-phospho-glyceroyl phosphate + ADP</text>
        <dbReference type="Rhea" id="RHEA:14801"/>
        <dbReference type="ChEBI" id="CHEBI:30616"/>
        <dbReference type="ChEBI" id="CHEBI:57604"/>
        <dbReference type="ChEBI" id="CHEBI:58272"/>
        <dbReference type="ChEBI" id="CHEBI:456216"/>
        <dbReference type="EC" id="2.7.2.3"/>
    </reaction>
</comment>
<evidence type="ECO:0000313" key="17">
    <source>
        <dbReference type="EMBL" id="HIJ99466.1"/>
    </source>
</evidence>
<evidence type="ECO:0000256" key="10">
    <source>
        <dbReference type="ARBA" id="ARBA00022777"/>
    </source>
</evidence>
<evidence type="ECO:0000256" key="16">
    <source>
        <dbReference type="RuleBase" id="RU000532"/>
    </source>
</evidence>
<dbReference type="GO" id="GO:0004618">
    <property type="term" value="F:phosphoglycerate kinase activity"/>
    <property type="evidence" value="ECO:0007669"/>
    <property type="project" value="UniProtKB-UniRule"/>
</dbReference>
<keyword evidence="9 13" id="KW-0547">Nucleotide-binding</keyword>
<dbReference type="InterPro" id="IPR015911">
    <property type="entry name" value="Phosphoglycerate_kinase_CS"/>
</dbReference>
<feature type="binding site" evidence="13 15">
    <location>
        <position position="330"/>
    </location>
    <ligand>
        <name>ATP</name>
        <dbReference type="ChEBI" id="CHEBI:30616"/>
    </ligand>
</feature>
<dbReference type="InterPro" id="IPR001576">
    <property type="entry name" value="Phosphoglycerate_kinase"/>
</dbReference>
<feature type="binding site" evidence="13 14">
    <location>
        <begin position="62"/>
        <end position="65"/>
    </location>
    <ligand>
        <name>substrate</name>
    </ligand>
</feature>
<dbReference type="Pfam" id="PF00162">
    <property type="entry name" value="PGK"/>
    <property type="match status" value="1"/>
</dbReference>
<dbReference type="GO" id="GO:0043531">
    <property type="term" value="F:ADP binding"/>
    <property type="evidence" value="ECO:0007669"/>
    <property type="project" value="TreeGrafter"/>
</dbReference>
<dbReference type="EC" id="2.7.2.3" evidence="5 13"/>
<evidence type="ECO:0000256" key="4">
    <source>
        <dbReference type="ARBA" id="ARBA00008982"/>
    </source>
</evidence>
<accession>A0A832XIM7</accession>
<comment type="pathway">
    <text evidence="3 13">Carbohydrate degradation; glycolysis; pyruvate from D-glyceraldehyde 3-phosphate: step 2/5.</text>
</comment>
<evidence type="ECO:0000256" key="5">
    <source>
        <dbReference type="ARBA" id="ARBA00013061"/>
    </source>
</evidence>
<keyword evidence="10 13" id="KW-0418">Kinase</keyword>
<feature type="binding site" evidence="13">
    <location>
        <begin position="356"/>
        <end position="359"/>
    </location>
    <ligand>
        <name>ATP</name>
        <dbReference type="ChEBI" id="CHEBI:30616"/>
    </ligand>
</feature>
<evidence type="ECO:0000256" key="8">
    <source>
        <dbReference type="ARBA" id="ARBA00022679"/>
    </source>
</evidence>
<feature type="binding site" evidence="14">
    <location>
        <position position="39"/>
    </location>
    <ligand>
        <name>(2R)-3-phosphoglycerate</name>
        <dbReference type="ChEBI" id="CHEBI:58272"/>
    </ligand>
</feature>
<evidence type="ECO:0000256" key="1">
    <source>
        <dbReference type="ARBA" id="ARBA00000642"/>
    </source>
</evidence>
<evidence type="ECO:0000256" key="6">
    <source>
        <dbReference type="ARBA" id="ARBA00016471"/>
    </source>
</evidence>
<evidence type="ECO:0000256" key="3">
    <source>
        <dbReference type="ARBA" id="ARBA00004838"/>
    </source>
</evidence>
<sequence length="406" mass="44149">MSSFNTMDDFDFSGKTVLVRLDLNSPIDPQTGDFLDIRRIEKHAITVKELSEKGAKVVVLAHQGRPGSRDFTTLEKHTVYLQKEVGLPIEYIEGGLISPGVVEKIKEMNKGEIILLENVRFLSEENISQPSDVQAKTHFVGVLAPLADIYVGDAFATAHRSQSSIVGFPELLPSCAGRVMEKEILMLSEARNSDARPSVFSAGGAKVRDSLKVIAHFLDREVVDTILTSGLVASVFLVAKGYKIGGLEYMENYNSLIRKAKILYNDYPDKIILPEDLAADKYGERIELPLSELPIPYKISDIGSKTAKNYSEILRSAKTIIANGPAGIFEDENFSKGTNEIAKAIAESGGFTVVGGGHIATAIRNLNLGDKITHISTGGGACILFLAGEKLPAIEALKKAKERESK</sequence>
<dbReference type="PANTHER" id="PTHR11406:SF23">
    <property type="entry name" value="PHOSPHOGLYCERATE KINASE 1, CHLOROPLASTIC-RELATED"/>
    <property type="match status" value="1"/>
</dbReference>
<dbReference type="Proteomes" id="UP000604391">
    <property type="component" value="Unassembled WGS sequence"/>
</dbReference>
<comment type="caution">
    <text evidence="17">The sequence shown here is derived from an EMBL/GenBank/DDBJ whole genome shotgun (WGS) entry which is preliminary data.</text>
</comment>
<keyword evidence="8 13" id="KW-0808">Transferase</keyword>
<keyword evidence="7 13" id="KW-0963">Cytoplasm</keyword>
<protein>
    <recommendedName>
        <fullName evidence="6 13">Phosphoglycerate kinase</fullName>
        <ecNumber evidence="5 13">2.7.2.3</ecNumber>
    </recommendedName>
</protein>
<dbReference type="EMBL" id="DVAD01000007">
    <property type="protein sequence ID" value="HIJ99466.1"/>
    <property type="molecule type" value="Genomic_DNA"/>
</dbReference>
<dbReference type="Gene3D" id="3.40.50.1260">
    <property type="entry name" value="Phosphoglycerate kinase, N-terminal domain"/>
    <property type="match status" value="2"/>
</dbReference>
<comment type="caution">
    <text evidence="13">Lacks conserved residue(s) required for the propagation of feature annotation.</text>
</comment>
<feature type="binding site" evidence="14">
    <location>
        <position position="160"/>
    </location>
    <ligand>
        <name>(2R)-3-phosphoglycerate</name>
        <dbReference type="ChEBI" id="CHEBI:58272"/>
    </ligand>
</feature>
<comment type="subunit">
    <text evidence="13">Monomer.</text>
</comment>
<feature type="binding site" evidence="13">
    <location>
        <position position="39"/>
    </location>
    <ligand>
        <name>substrate</name>
    </ligand>
</feature>
<dbReference type="PRINTS" id="PR00477">
    <property type="entry name" value="PHGLYCKINASE"/>
</dbReference>
<dbReference type="GO" id="GO:0005829">
    <property type="term" value="C:cytosol"/>
    <property type="evidence" value="ECO:0007669"/>
    <property type="project" value="TreeGrafter"/>
</dbReference>
<comment type="similarity">
    <text evidence="4 13 16">Belongs to the phosphoglycerate kinase family.</text>
</comment>
<dbReference type="FunFam" id="3.40.50.1260:FF:000012">
    <property type="entry name" value="Phosphoglycerate kinase"/>
    <property type="match status" value="1"/>
</dbReference>
<dbReference type="PROSITE" id="PS00111">
    <property type="entry name" value="PGLYCERATE_KINASE"/>
    <property type="match status" value="1"/>
</dbReference>
<gene>
    <name evidence="13" type="primary">pgk</name>
    <name evidence="17" type="ORF">H1011_01420</name>
</gene>
<evidence type="ECO:0000256" key="9">
    <source>
        <dbReference type="ARBA" id="ARBA00022741"/>
    </source>
</evidence>
<evidence type="ECO:0000256" key="12">
    <source>
        <dbReference type="ARBA" id="ARBA00023152"/>
    </source>
</evidence>
<evidence type="ECO:0000256" key="14">
    <source>
        <dbReference type="PIRSR" id="PIRSR000724-1"/>
    </source>
</evidence>
<feature type="binding site" evidence="13 14">
    <location>
        <begin position="22"/>
        <end position="24"/>
    </location>
    <ligand>
        <name>substrate</name>
    </ligand>
</feature>
<evidence type="ECO:0000256" key="7">
    <source>
        <dbReference type="ARBA" id="ARBA00022490"/>
    </source>
</evidence>
<evidence type="ECO:0000256" key="13">
    <source>
        <dbReference type="HAMAP-Rule" id="MF_00145"/>
    </source>
</evidence>
<keyword evidence="18" id="KW-1185">Reference proteome</keyword>
<comment type="subcellular location">
    <subcellularLocation>
        <location evidence="2 13">Cytoplasm</location>
    </subcellularLocation>
</comment>
<dbReference type="PANTHER" id="PTHR11406">
    <property type="entry name" value="PHOSPHOGLYCERATE KINASE"/>
    <property type="match status" value="1"/>
</dbReference>
<proteinExistence type="inferred from homology"/>
<dbReference type="PIRSF" id="PIRSF000724">
    <property type="entry name" value="Pgk"/>
    <property type="match status" value="1"/>
</dbReference>
<dbReference type="GO" id="GO:0006096">
    <property type="term" value="P:glycolytic process"/>
    <property type="evidence" value="ECO:0007669"/>
    <property type="project" value="UniProtKB-UniRule"/>
</dbReference>
<dbReference type="HAMAP" id="MF_00145">
    <property type="entry name" value="Phosphoglyc_kinase"/>
    <property type="match status" value="1"/>
</dbReference>
<evidence type="ECO:0000256" key="11">
    <source>
        <dbReference type="ARBA" id="ARBA00022840"/>
    </source>
</evidence>
<reference evidence="17 18" key="1">
    <citation type="journal article" name="Nat. Commun.">
        <title>Undinarchaeota illuminate DPANN phylogeny and the impact of gene transfer on archaeal evolution.</title>
        <authorList>
            <person name="Dombrowski N."/>
            <person name="Williams T.A."/>
            <person name="Sun J."/>
            <person name="Woodcroft B.J."/>
            <person name="Lee J.H."/>
            <person name="Minh B.Q."/>
            <person name="Rinke C."/>
            <person name="Spang A."/>
        </authorList>
    </citation>
    <scope>NUCLEOTIDE SEQUENCE [LARGE SCALE GENOMIC DNA]</scope>
    <source>
        <strain evidence="17">MAG_bin17</strain>
    </source>
</reference>
<evidence type="ECO:0000256" key="2">
    <source>
        <dbReference type="ARBA" id="ARBA00004496"/>
    </source>
</evidence>
<keyword evidence="12 13" id="KW-0324">Glycolysis</keyword>